<gene>
    <name evidence="4" type="ORF">DH2020_004432</name>
</gene>
<dbReference type="Proteomes" id="UP001318860">
    <property type="component" value="Unassembled WGS sequence"/>
</dbReference>
<protein>
    <submittedName>
        <fullName evidence="4">Uncharacterized protein</fullName>
    </submittedName>
</protein>
<comment type="caution">
    <text evidence="4">The sequence shown here is derived from an EMBL/GenBank/DDBJ whole genome shotgun (WGS) entry which is preliminary data.</text>
</comment>
<dbReference type="PANTHER" id="PTHR31875:SF36">
    <property type="entry name" value="PROTEIN DEHYDRATION-INDUCED 19 HOMOLOG 4-LIKE"/>
    <property type="match status" value="1"/>
</dbReference>
<name>A0ABR0XPE8_REHGL</name>
<comment type="similarity">
    <text evidence="1">Belongs to the Di19 family.</text>
</comment>
<dbReference type="InterPro" id="IPR008598">
    <property type="entry name" value="Di19_Zn-bd"/>
</dbReference>
<feature type="domain" description="Di19 zinc-binding" evidence="2">
    <location>
        <begin position="37"/>
        <end position="68"/>
    </location>
</feature>
<evidence type="ECO:0000313" key="5">
    <source>
        <dbReference type="Proteomes" id="UP001318860"/>
    </source>
</evidence>
<accession>A0ABR0XPE8</accession>
<reference evidence="4 5" key="1">
    <citation type="journal article" date="2021" name="Comput. Struct. Biotechnol. J.">
        <title>De novo genome assembly of the potent medicinal plant Rehmannia glutinosa using nanopore technology.</title>
        <authorList>
            <person name="Ma L."/>
            <person name="Dong C."/>
            <person name="Song C."/>
            <person name="Wang X."/>
            <person name="Zheng X."/>
            <person name="Niu Y."/>
            <person name="Chen S."/>
            <person name="Feng W."/>
        </authorList>
    </citation>
    <scope>NUCLEOTIDE SEQUENCE [LARGE SCALE GENOMIC DNA]</scope>
    <source>
        <strain evidence="4">DH-2019</strain>
    </source>
</reference>
<dbReference type="Pfam" id="PF14571">
    <property type="entry name" value="Di19_C"/>
    <property type="match status" value="1"/>
</dbReference>
<feature type="domain" description="Di19 C-terminal" evidence="3">
    <location>
        <begin position="103"/>
        <end position="199"/>
    </location>
</feature>
<proteinExistence type="inferred from homology"/>
<dbReference type="InterPro" id="IPR027935">
    <property type="entry name" value="Di19_C"/>
</dbReference>
<evidence type="ECO:0000313" key="4">
    <source>
        <dbReference type="EMBL" id="KAK6161051.1"/>
    </source>
</evidence>
<dbReference type="InterPro" id="IPR033347">
    <property type="entry name" value="Di19"/>
</dbReference>
<sequence length="231" mass="26134">MDSDSWTRVSTYSRRRQSRSDVYHGEGYEGEEELNPEYLCPFCAEDFDMVGLCCHIDEVHAVEAKNGVPTSPLSLSSCLWKVLIGFISWLFLRLRRGGSNSPFSILRRELRDGNLQSLFGGSSLLGSSSHTEPDPMLTSFIYNPPMIDKSSTVQPLSSVEDGSLAEHTVENLADRSVQLSDEDLKEKAERCEFVKGLVLLGHKHAMFLLLWKLGHKHSRQWEIFCKASRLH</sequence>
<organism evidence="4 5">
    <name type="scientific">Rehmannia glutinosa</name>
    <name type="common">Chinese foxglove</name>
    <dbReference type="NCBI Taxonomy" id="99300"/>
    <lineage>
        <taxon>Eukaryota</taxon>
        <taxon>Viridiplantae</taxon>
        <taxon>Streptophyta</taxon>
        <taxon>Embryophyta</taxon>
        <taxon>Tracheophyta</taxon>
        <taxon>Spermatophyta</taxon>
        <taxon>Magnoliopsida</taxon>
        <taxon>eudicotyledons</taxon>
        <taxon>Gunneridae</taxon>
        <taxon>Pentapetalae</taxon>
        <taxon>asterids</taxon>
        <taxon>lamiids</taxon>
        <taxon>Lamiales</taxon>
        <taxon>Orobanchaceae</taxon>
        <taxon>Rehmannieae</taxon>
        <taxon>Rehmannia</taxon>
    </lineage>
</organism>
<evidence type="ECO:0000259" key="3">
    <source>
        <dbReference type="Pfam" id="PF14571"/>
    </source>
</evidence>
<dbReference type="PANTHER" id="PTHR31875">
    <property type="entry name" value="PROTEIN DEHYDRATION-INDUCED 19"/>
    <property type="match status" value="1"/>
</dbReference>
<dbReference type="Pfam" id="PF05605">
    <property type="entry name" value="zf-Di19"/>
    <property type="match status" value="1"/>
</dbReference>
<keyword evidence="5" id="KW-1185">Reference proteome</keyword>
<dbReference type="EMBL" id="JABTTQ020000003">
    <property type="protein sequence ID" value="KAK6161051.1"/>
    <property type="molecule type" value="Genomic_DNA"/>
</dbReference>
<evidence type="ECO:0000256" key="1">
    <source>
        <dbReference type="ARBA" id="ARBA00007109"/>
    </source>
</evidence>
<evidence type="ECO:0000259" key="2">
    <source>
        <dbReference type="Pfam" id="PF05605"/>
    </source>
</evidence>